<dbReference type="RefSeq" id="WP_136082222.1">
    <property type="nucleotide sequence ID" value="NZ_CAAHFG010000004.1"/>
</dbReference>
<evidence type="ECO:0000313" key="2">
    <source>
        <dbReference type="Proteomes" id="UP000366872"/>
    </source>
</evidence>
<gene>
    <name evidence="1" type="ORF">PDESU_05283</name>
</gene>
<protein>
    <recommendedName>
        <fullName evidence="3">Homeodomain phBC6A51-type domain-containing protein</fullName>
    </recommendedName>
</protein>
<dbReference type="AlphaFoldDB" id="A0A6C2U9A2"/>
<keyword evidence="2" id="KW-1185">Reference proteome</keyword>
<name>A0A6C2U9A2_PONDE</name>
<reference evidence="1 2" key="1">
    <citation type="submission" date="2019-04" db="EMBL/GenBank/DDBJ databases">
        <authorList>
            <person name="Van Vliet M D."/>
        </authorList>
    </citation>
    <scope>NUCLEOTIDE SEQUENCE [LARGE SCALE GENOMIC DNA]</scope>
    <source>
        <strain evidence="1 2">F1</strain>
    </source>
</reference>
<proteinExistence type="predicted"/>
<dbReference type="EMBL" id="CAAHFG010000004">
    <property type="protein sequence ID" value="VGO16692.1"/>
    <property type="molecule type" value="Genomic_DNA"/>
</dbReference>
<accession>A0A6C2U9A2</accession>
<evidence type="ECO:0008006" key="3">
    <source>
        <dbReference type="Google" id="ProtNLM"/>
    </source>
</evidence>
<sequence length="125" mass="14247">MSRNVSDLSENQLRVLPFLISNSCVAQAAQEARVSAKQIYRWLQESKPFRDELRSRQMALADAAMSNLLSHMQKAVDTLIDLLESDKPTVRRAAARDLLDMVFKLKSVDDLEKRLEQLEELAGMQ</sequence>
<dbReference type="Gene3D" id="1.10.10.60">
    <property type="entry name" value="Homeodomain-like"/>
    <property type="match status" value="1"/>
</dbReference>
<organism evidence="1 2">
    <name type="scientific">Pontiella desulfatans</name>
    <dbReference type="NCBI Taxonomy" id="2750659"/>
    <lineage>
        <taxon>Bacteria</taxon>
        <taxon>Pseudomonadati</taxon>
        <taxon>Kiritimatiellota</taxon>
        <taxon>Kiritimatiellia</taxon>
        <taxon>Kiritimatiellales</taxon>
        <taxon>Pontiellaceae</taxon>
        <taxon>Pontiella</taxon>
    </lineage>
</organism>
<dbReference type="Proteomes" id="UP000366872">
    <property type="component" value="Unassembled WGS sequence"/>
</dbReference>
<evidence type="ECO:0000313" key="1">
    <source>
        <dbReference type="EMBL" id="VGO16692.1"/>
    </source>
</evidence>